<evidence type="ECO:0000313" key="6">
    <source>
        <dbReference type="Proteomes" id="UP000887568"/>
    </source>
</evidence>
<feature type="transmembrane region" description="Helical" evidence="2">
    <location>
        <begin position="389"/>
        <end position="412"/>
    </location>
</feature>
<dbReference type="Pfam" id="PF07679">
    <property type="entry name" value="I-set"/>
    <property type="match status" value="1"/>
</dbReference>
<feature type="signal peptide" evidence="3">
    <location>
        <begin position="1"/>
        <end position="23"/>
    </location>
</feature>
<protein>
    <recommendedName>
        <fullName evidence="4">Ig-like domain-containing protein</fullName>
    </recommendedName>
</protein>
<feature type="domain" description="Ig-like" evidence="4">
    <location>
        <begin position="139"/>
        <end position="221"/>
    </location>
</feature>
<dbReference type="InterPro" id="IPR013098">
    <property type="entry name" value="Ig_I-set"/>
</dbReference>
<dbReference type="EnsemblMetazoa" id="XM_038213642.1">
    <property type="protein sequence ID" value="XP_038069570.1"/>
    <property type="gene ID" value="LOC119738708"/>
</dbReference>
<keyword evidence="2" id="KW-0812">Transmembrane</keyword>
<evidence type="ECO:0000313" key="5">
    <source>
        <dbReference type="EnsemblMetazoa" id="XP_038069570.1"/>
    </source>
</evidence>
<feature type="chain" id="PRO_5037471497" description="Ig-like domain-containing protein" evidence="3">
    <location>
        <begin position="24"/>
        <end position="519"/>
    </location>
</feature>
<name>A0A914AZI9_PATMI</name>
<dbReference type="SUPFAM" id="SSF48726">
    <property type="entry name" value="Immunoglobulin"/>
    <property type="match status" value="3"/>
</dbReference>
<sequence length="519" mass="56428">MDTFYKSICGALVLLFLIVCSEGVKGVSIVTNYPEVVVREGQTAMLGCTVDGKSPKEKLRWYRVVDGEIVPISRNADIEAGVRPATGEYRITGNRRRGEYNLEITNANRRDSKEYRCGYQQGGNDVAPASVELQVVVPPDITSPICQMMPVDDASSSVPGFFKVGDAVRLECTSTGGNPPASLKWKRGRTVLIRDAPERVSIDRVIQPADIGQEFTCYAESLAWDDPRFCTLIPAATPPRVRIMPDSVSLPVEGGTTFACATDSDDVPPDSSYTWFLNGNEILVNGRGRFETSSDTKSLTMGRIRKSDEGAVLACELNFRGGVLGRAEATIDVVGVQETFDADTTTAQPATTSTSSVPLSSSVSSSVSPADEVTNLPGTDDTTHMSMELIIVSAVAGLAVGALAIILIVYIIKRRRKRKANRQNRNQPESTPAAGLPMKQQLRALNGVQVSEDGYTILRKPNMSCSDYETVEHGVLPSAPTLEQGDSDMCWDYEIPYSNDHSKRPPMVVENPVYLEIIE</sequence>
<keyword evidence="2" id="KW-1133">Transmembrane helix</keyword>
<accession>A0A914AZI9</accession>
<dbReference type="Gene3D" id="2.60.40.10">
    <property type="entry name" value="Immunoglobulins"/>
    <property type="match status" value="3"/>
</dbReference>
<dbReference type="PANTHER" id="PTHR45889:SF8">
    <property type="entry name" value="IG-LIKE DOMAIN-CONTAINING PROTEIN"/>
    <property type="match status" value="1"/>
</dbReference>
<dbReference type="Proteomes" id="UP000887568">
    <property type="component" value="Unplaced"/>
</dbReference>
<dbReference type="InterPro" id="IPR007110">
    <property type="entry name" value="Ig-like_dom"/>
</dbReference>
<evidence type="ECO:0000256" key="2">
    <source>
        <dbReference type="SAM" id="Phobius"/>
    </source>
</evidence>
<dbReference type="InterPro" id="IPR003599">
    <property type="entry name" value="Ig_sub"/>
</dbReference>
<evidence type="ECO:0000259" key="4">
    <source>
        <dbReference type="PROSITE" id="PS50835"/>
    </source>
</evidence>
<feature type="region of interest" description="Disordered" evidence="1">
    <location>
        <begin position="342"/>
        <end position="378"/>
    </location>
</feature>
<dbReference type="InterPro" id="IPR013783">
    <property type="entry name" value="Ig-like_fold"/>
</dbReference>
<proteinExistence type="predicted"/>
<dbReference type="InterPro" id="IPR036179">
    <property type="entry name" value="Ig-like_dom_sf"/>
</dbReference>
<feature type="domain" description="Ig-like" evidence="4">
    <location>
        <begin position="25"/>
        <end position="134"/>
    </location>
</feature>
<dbReference type="SMART" id="SM00409">
    <property type="entry name" value="IG"/>
    <property type="match status" value="2"/>
</dbReference>
<dbReference type="OrthoDB" id="6419989at2759"/>
<dbReference type="RefSeq" id="XP_038069570.1">
    <property type="nucleotide sequence ID" value="XM_038213642.1"/>
</dbReference>
<evidence type="ECO:0000256" key="3">
    <source>
        <dbReference type="SAM" id="SignalP"/>
    </source>
</evidence>
<keyword evidence="3" id="KW-0732">Signal</keyword>
<feature type="compositionally biased region" description="Low complexity" evidence="1">
    <location>
        <begin position="342"/>
        <end position="369"/>
    </location>
</feature>
<dbReference type="CDD" id="cd00096">
    <property type="entry name" value="Ig"/>
    <property type="match status" value="1"/>
</dbReference>
<feature type="region of interest" description="Disordered" evidence="1">
    <location>
        <begin position="418"/>
        <end position="437"/>
    </location>
</feature>
<dbReference type="PROSITE" id="PS50835">
    <property type="entry name" value="IG_LIKE"/>
    <property type="match status" value="3"/>
</dbReference>
<evidence type="ECO:0000256" key="1">
    <source>
        <dbReference type="SAM" id="MobiDB-lite"/>
    </source>
</evidence>
<keyword evidence="6" id="KW-1185">Reference proteome</keyword>
<dbReference type="GeneID" id="119738708"/>
<dbReference type="AlphaFoldDB" id="A0A914AZI9"/>
<keyword evidence="2" id="KW-0472">Membrane</keyword>
<feature type="domain" description="Ig-like" evidence="4">
    <location>
        <begin position="239"/>
        <end position="332"/>
    </location>
</feature>
<reference evidence="5" key="1">
    <citation type="submission" date="2022-11" db="UniProtKB">
        <authorList>
            <consortium name="EnsemblMetazoa"/>
        </authorList>
    </citation>
    <scope>IDENTIFICATION</scope>
</reference>
<dbReference type="PANTHER" id="PTHR45889">
    <property type="entry name" value="IG-LIKE DOMAIN-CONTAINING PROTEIN"/>
    <property type="match status" value="1"/>
</dbReference>
<organism evidence="5 6">
    <name type="scientific">Patiria miniata</name>
    <name type="common">Bat star</name>
    <name type="synonym">Asterina miniata</name>
    <dbReference type="NCBI Taxonomy" id="46514"/>
    <lineage>
        <taxon>Eukaryota</taxon>
        <taxon>Metazoa</taxon>
        <taxon>Echinodermata</taxon>
        <taxon>Eleutherozoa</taxon>
        <taxon>Asterozoa</taxon>
        <taxon>Asteroidea</taxon>
        <taxon>Valvatacea</taxon>
        <taxon>Valvatida</taxon>
        <taxon>Asterinidae</taxon>
        <taxon>Patiria</taxon>
    </lineage>
</organism>